<evidence type="ECO:0000313" key="1">
    <source>
        <dbReference type="EMBL" id="MBF4102835.1"/>
    </source>
</evidence>
<name>A0A930UT54_9PAST</name>
<dbReference type="AlphaFoldDB" id="A0A930UT54"/>
<proteinExistence type="predicted"/>
<comment type="caution">
    <text evidence="1">The sequence shown here is derived from an EMBL/GenBank/DDBJ whole genome shotgun (WGS) entry which is preliminary data.</text>
</comment>
<protein>
    <submittedName>
        <fullName evidence="1">DUF1845 family protein</fullName>
    </submittedName>
</protein>
<gene>
    <name evidence="1" type="ORF">INT80_10910</name>
</gene>
<accession>A0A930UT54</accession>
<dbReference type="EMBL" id="JADION010000034">
    <property type="protein sequence ID" value="MBF4102835.1"/>
    <property type="molecule type" value="Genomic_DNA"/>
</dbReference>
<sequence>MKRFGELPDDILSGQRRSQFAPINLFFNTE</sequence>
<organism evidence="1">
    <name type="scientific">Gallibacterium anatis</name>
    <dbReference type="NCBI Taxonomy" id="750"/>
    <lineage>
        <taxon>Bacteria</taxon>
        <taxon>Pseudomonadati</taxon>
        <taxon>Pseudomonadota</taxon>
        <taxon>Gammaproteobacteria</taxon>
        <taxon>Pasteurellales</taxon>
        <taxon>Pasteurellaceae</taxon>
        <taxon>Gallibacterium</taxon>
    </lineage>
</organism>
<reference evidence="1" key="1">
    <citation type="submission" date="2020-11" db="EMBL/GenBank/DDBJ databases">
        <title>Gallibacterium anatis 1637, full genome, WGS.</title>
        <authorList>
            <person name="Laishevtcev A.I."/>
            <person name="Yakimova E.A."/>
            <person name="Petkovich D."/>
            <person name="Stepanova T.V."/>
            <person name="Kalendr R.S."/>
            <person name="Rubalsky E.O."/>
            <person name="Zulkarneev E.R."/>
            <person name="Aleshkin A.V."/>
        </authorList>
    </citation>
    <scope>NUCLEOTIDE SEQUENCE</scope>
    <source>
        <strain evidence="1">1637</strain>
    </source>
</reference>